<name>A0A1H5HYK4_9PSED</name>
<evidence type="ECO:0000313" key="4">
    <source>
        <dbReference type="EMBL" id="SEE32999.1"/>
    </source>
</evidence>
<organism evidence="4 5">
    <name type="scientific">Pseudomonas costantinii</name>
    <dbReference type="NCBI Taxonomy" id="168469"/>
    <lineage>
        <taxon>Bacteria</taxon>
        <taxon>Pseudomonadati</taxon>
        <taxon>Pseudomonadota</taxon>
        <taxon>Gammaproteobacteria</taxon>
        <taxon>Pseudomonadales</taxon>
        <taxon>Pseudomonadaceae</taxon>
        <taxon>Pseudomonas</taxon>
    </lineage>
</organism>
<proteinExistence type="predicted"/>
<keyword evidence="5" id="KW-1185">Reference proteome</keyword>
<dbReference type="InterPro" id="IPR010985">
    <property type="entry name" value="Ribbon_hlx_hlx"/>
</dbReference>
<dbReference type="InterPro" id="IPR038296">
    <property type="entry name" value="ParD_sf"/>
</dbReference>
<feature type="compositionally biased region" description="Basic and acidic residues" evidence="3">
    <location>
        <begin position="122"/>
        <end position="138"/>
    </location>
</feature>
<gene>
    <name evidence="4" type="ORF">SAMN04515675_4969</name>
</gene>
<feature type="region of interest" description="Disordered" evidence="3">
    <location>
        <begin position="114"/>
        <end position="138"/>
    </location>
</feature>
<evidence type="ECO:0000313" key="5">
    <source>
        <dbReference type="Proteomes" id="UP000182179"/>
    </source>
</evidence>
<dbReference type="Proteomes" id="UP000182179">
    <property type="component" value="Unassembled WGS sequence"/>
</dbReference>
<evidence type="ECO:0000256" key="3">
    <source>
        <dbReference type="SAM" id="MobiDB-lite"/>
    </source>
</evidence>
<accession>A0A1H5HYK4</accession>
<dbReference type="SUPFAM" id="SSF47598">
    <property type="entry name" value="Ribbon-helix-helix"/>
    <property type="match status" value="1"/>
</dbReference>
<evidence type="ECO:0000256" key="2">
    <source>
        <dbReference type="ARBA" id="ARBA00022649"/>
    </source>
</evidence>
<protein>
    <recommendedName>
        <fullName evidence="1">Antitoxin ParD</fullName>
    </recommendedName>
</protein>
<comment type="caution">
    <text evidence="4">The sequence shown here is derived from an EMBL/GenBank/DDBJ whole genome shotgun (WGS) entry which is preliminary data.</text>
</comment>
<sequence length="138" mass="15378">METCQSPRPFWSDDETPDIDVEQLLLASRQWSSRIESYSSSADFKMRSTLQMSITLPIEMAALVKAKVAAGEYATESEVIRDGLRALLARDRAMEDWLRDEVIPAAAALKADPGRALSAGQVREHMAAKRQRKGTEKP</sequence>
<evidence type="ECO:0000256" key="1">
    <source>
        <dbReference type="ARBA" id="ARBA00017940"/>
    </source>
</evidence>
<dbReference type="InterPro" id="IPR022789">
    <property type="entry name" value="ParD"/>
</dbReference>
<keyword evidence="2" id="KW-1277">Toxin-antitoxin system</keyword>
<dbReference type="Gene3D" id="6.10.10.120">
    <property type="entry name" value="Antitoxin ParD1-like"/>
    <property type="match status" value="1"/>
</dbReference>
<dbReference type="Pfam" id="PF03693">
    <property type="entry name" value="ParD_antitoxin"/>
    <property type="match status" value="1"/>
</dbReference>
<reference evidence="4 5" key="1">
    <citation type="submission" date="2016-10" db="EMBL/GenBank/DDBJ databases">
        <authorList>
            <person name="Varghese N."/>
            <person name="Submissions S."/>
        </authorList>
    </citation>
    <scope>NUCLEOTIDE SEQUENCE [LARGE SCALE GENOMIC DNA]</scope>
    <source>
        <strain evidence="4 5">BS2773</strain>
    </source>
</reference>
<dbReference type="EMBL" id="FNTS01000002">
    <property type="protein sequence ID" value="SEE32999.1"/>
    <property type="molecule type" value="Genomic_DNA"/>
</dbReference>